<feature type="compositionally biased region" description="Low complexity" evidence="2">
    <location>
        <begin position="225"/>
        <end position="236"/>
    </location>
</feature>
<dbReference type="PANTHER" id="PTHR23176:SF129">
    <property type="entry name" value="RHO GTPASE ACTIVATING PROTEIN AT 16F, ISOFORM E-RELATED"/>
    <property type="match status" value="1"/>
</dbReference>
<dbReference type="InterPro" id="IPR001849">
    <property type="entry name" value="PH_domain"/>
</dbReference>
<name>A0A8H7PQH3_MORIS</name>
<dbReference type="PROSITE" id="PS50238">
    <property type="entry name" value="RHOGAP"/>
    <property type="match status" value="1"/>
</dbReference>
<evidence type="ECO:0000259" key="5">
    <source>
        <dbReference type="PROSITE" id="PS50238"/>
    </source>
</evidence>
<accession>A0A8H7PQH3</accession>
<proteinExistence type="predicted"/>
<dbReference type="InterPro" id="IPR011993">
    <property type="entry name" value="PH-like_dom_sf"/>
</dbReference>
<evidence type="ECO:0000256" key="2">
    <source>
        <dbReference type="SAM" id="MobiDB-lite"/>
    </source>
</evidence>
<evidence type="ECO:0000259" key="4">
    <source>
        <dbReference type="PROSITE" id="PS50020"/>
    </source>
</evidence>
<protein>
    <submittedName>
        <fullName evidence="6">Uncharacterized protein</fullName>
    </submittedName>
</protein>
<dbReference type="InterPro" id="IPR008936">
    <property type="entry name" value="Rho_GTPase_activation_prot"/>
</dbReference>
<dbReference type="SUPFAM" id="SSF50729">
    <property type="entry name" value="PH domain-like"/>
    <property type="match status" value="1"/>
</dbReference>
<dbReference type="OrthoDB" id="79452at2759"/>
<dbReference type="PANTHER" id="PTHR23176">
    <property type="entry name" value="RHO/RAC/CDC GTPASE-ACTIVATING PROTEIN"/>
    <property type="match status" value="1"/>
</dbReference>
<feature type="domain" description="WW" evidence="4">
    <location>
        <begin position="1"/>
        <end position="22"/>
    </location>
</feature>
<dbReference type="InterPro" id="IPR000198">
    <property type="entry name" value="RhoGAP_dom"/>
</dbReference>
<dbReference type="PROSITE" id="PS50003">
    <property type="entry name" value="PH_DOMAIN"/>
    <property type="match status" value="1"/>
</dbReference>
<dbReference type="Pfam" id="PF00169">
    <property type="entry name" value="PH"/>
    <property type="match status" value="1"/>
</dbReference>
<dbReference type="InterPro" id="IPR001202">
    <property type="entry name" value="WW_dom"/>
</dbReference>
<dbReference type="SMART" id="SM00324">
    <property type="entry name" value="RhoGAP"/>
    <property type="match status" value="1"/>
</dbReference>
<evidence type="ECO:0000256" key="1">
    <source>
        <dbReference type="ARBA" id="ARBA00022468"/>
    </source>
</evidence>
<feature type="domain" description="PH" evidence="3">
    <location>
        <begin position="84"/>
        <end position="191"/>
    </location>
</feature>
<dbReference type="SUPFAM" id="SSF48350">
    <property type="entry name" value="GTPase activation domain, GAP"/>
    <property type="match status" value="1"/>
</dbReference>
<dbReference type="Proteomes" id="UP000654370">
    <property type="component" value="Unassembled WGS sequence"/>
</dbReference>
<keyword evidence="7" id="KW-1185">Reference proteome</keyword>
<organism evidence="6 7">
    <name type="scientific">Mortierella isabellina</name>
    <name type="common">Filamentous fungus</name>
    <name type="synonym">Umbelopsis isabellina</name>
    <dbReference type="NCBI Taxonomy" id="91625"/>
    <lineage>
        <taxon>Eukaryota</taxon>
        <taxon>Fungi</taxon>
        <taxon>Fungi incertae sedis</taxon>
        <taxon>Mucoromycota</taxon>
        <taxon>Mucoromycotina</taxon>
        <taxon>Umbelopsidomycetes</taxon>
        <taxon>Umbelopsidales</taxon>
        <taxon>Umbelopsidaceae</taxon>
        <taxon>Umbelopsis</taxon>
    </lineage>
</organism>
<dbReference type="EMBL" id="JAEPQZ010000008">
    <property type="protein sequence ID" value="KAG2177930.1"/>
    <property type="molecule type" value="Genomic_DNA"/>
</dbReference>
<gene>
    <name evidence="6" type="ORF">INT43_003177</name>
</gene>
<dbReference type="AlphaFoldDB" id="A0A8H7PQH3"/>
<sequence length="549" mass="61868">EAGSVYYFNEITNESRWERPSFDDSANTQAAADELAQLRIAQVQSPQELDNQEVLDQTLKGLDESELKKLELDNISEENAKRRTVVQMKMIAQKEDGGKLSSWKTYVCVLCCGYLLFFKDTHGKSKKSSKPNTPVGSFDLETCQIEPAGKQDTKRKYTILITTPTSITLYLQLPNDKELSSWLDGVMRDLISRKEGRYDETELLALLKKLTSNSRNMKVNQKLQGSRSGKSGSNKGEASTHWLSGGREHTLSTSANSYKQLDNNDAGEDRFSKSSSRGNLHGNKGDEKAKARGGWFTKSGRNDKPSHDIVLATPEPGDVFGGHITNQISDPHRDIPEVVRICIEQVDARGSNPSIRLAGLDSVGIYRLSGPAATIQKYRTQFNNHEAVNLSQEQDINVATGLLKLYFRELKDPLLTYKYYESYLDAARIPDYDERMFTIKSLIHVLPPVNYHTLEYLMRHLNRVAAHSQENKMEASNLSLIFSVGLLRSIQEDLSSIIHADLVNTVVEAVILQVDWFFEDDDDDEQEAEEHQRQQQPDLLTGEEESVLS</sequence>
<dbReference type="Gene3D" id="2.20.70.10">
    <property type="match status" value="1"/>
</dbReference>
<dbReference type="CDD" id="cd00201">
    <property type="entry name" value="WW"/>
    <property type="match status" value="1"/>
</dbReference>
<comment type="caution">
    <text evidence="6">The sequence shown here is derived from an EMBL/GenBank/DDBJ whole genome shotgun (WGS) entry which is preliminary data.</text>
</comment>
<dbReference type="Pfam" id="PF00620">
    <property type="entry name" value="RhoGAP"/>
    <property type="match status" value="1"/>
</dbReference>
<feature type="compositionally biased region" description="Polar residues" evidence="2">
    <location>
        <begin position="251"/>
        <end position="263"/>
    </location>
</feature>
<dbReference type="InterPro" id="IPR050729">
    <property type="entry name" value="Rho-GAP"/>
</dbReference>
<dbReference type="GO" id="GO:0005737">
    <property type="term" value="C:cytoplasm"/>
    <property type="evidence" value="ECO:0007669"/>
    <property type="project" value="TreeGrafter"/>
</dbReference>
<dbReference type="Gene3D" id="2.30.29.30">
    <property type="entry name" value="Pleckstrin-homology domain (PH domain)/Phosphotyrosine-binding domain (PTB)"/>
    <property type="match status" value="1"/>
</dbReference>
<dbReference type="Gene3D" id="1.10.555.10">
    <property type="entry name" value="Rho GTPase activation protein"/>
    <property type="match status" value="1"/>
</dbReference>
<evidence type="ECO:0000313" key="6">
    <source>
        <dbReference type="EMBL" id="KAG2177930.1"/>
    </source>
</evidence>
<feature type="non-terminal residue" evidence="6">
    <location>
        <position position="1"/>
    </location>
</feature>
<feature type="region of interest" description="Disordered" evidence="2">
    <location>
        <begin position="216"/>
        <end position="307"/>
    </location>
</feature>
<feature type="domain" description="Rho-GAP" evidence="5">
    <location>
        <begin position="322"/>
        <end position="518"/>
    </location>
</feature>
<evidence type="ECO:0000259" key="3">
    <source>
        <dbReference type="PROSITE" id="PS50003"/>
    </source>
</evidence>
<dbReference type="PROSITE" id="PS50020">
    <property type="entry name" value="WW_DOMAIN_2"/>
    <property type="match status" value="1"/>
</dbReference>
<keyword evidence="1" id="KW-0343">GTPase activation</keyword>
<dbReference type="SMART" id="SM00233">
    <property type="entry name" value="PH"/>
    <property type="match status" value="1"/>
</dbReference>
<reference evidence="6" key="1">
    <citation type="submission" date="2020-12" db="EMBL/GenBank/DDBJ databases">
        <title>Metabolic potential, ecology and presence of endohyphal bacteria is reflected in genomic diversity of Mucoromycotina.</title>
        <authorList>
            <person name="Muszewska A."/>
            <person name="Okrasinska A."/>
            <person name="Steczkiewicz K."/>
            <person name="Drgas O."/>
            <person name="Orlowska M."/>
            <person name="Perlinska-Lenart U."/>
            <person name="Aleksandrzak-Piekarczyk T."/>
            <person name="Szatraj K."/>
            <person name="Zielenkiewicz U."/>
            <person name="Pilsyk S."/>
            <person name="Malc E."/>
            <person name="Mieczkowski P."/>
            <person name="Kruszewska J.S."/>
            <person name="Biernat P."/>
            <person name="Pawlowska J."/>
        </authorList>
    </citation>
    <scope>NUCLEOTIDE SEQUENCE</scope>
    <source>
        <strain evidence="6">WA0000067209</strain>
    </source>
</reference>
<evidence type="ECO:0000313" key="7">
    <source>
        <dbReference type="Proteomes" id="UP000654370"/>
    </source>
</evidence>
<feature type="region of interest" description="Disordered" evidence="2">
    <location>
        <begin position="523"/>
        <end position="549"/>
    </location>
</feature>
<dbReference type="GO" id="GO:0005096">
    <property type="term" value="F:GTPase activator activity"/>
    <property type="evidence" value="ECO:0007669"/>
    <property type="project" value="UniProtKB-KW"/>
</dbReference>
<dbReference type="GO" id="GO:0007165">
    <property type="term" value="P:signal transduction"/>
    <property type="evidence" value="ECO:0007669"/>
    <property type="project" value="InterPro"/>
</dbReference>
<dbReference type="CDD" id="cd00821">
    <property type="entry name" value="PH"/>
    <property type="match status" value="1"/>
</dbReference>